<accession>A0A6H1ZBG3</accession>
<organism evidence="1">
    <name type="scientific">viral metagenome</name>
    <dbReference type="NCBI Taxonomy" id="1070528"/>
    <lineage>
        <taxon>unclassified sequences</taxon>
        <taxon>metagenomes</taxon>
        <taxon>organismal metagenomes</taxon>
    </lineage>
</organism>
<evidence type="ECO:0000313" key="1">
    <source>
        <dbReference type="EMBL" id="QJA44799.1"/>
    </source>
</evidence>
<dbReference type="EMBL" id="MT143980">
    <property type="protein sequence ID" value="QJA44799.1"/>
    <property type="molecule type" value="Genomic_DNA"/>
</dbReference>
<sequence>MTTNNLEPGTLAAGVDREERLRHALNEARDLAKTGDLDAVSCAAHLAAGRFSDAFESADAAAEAFDAIEDRERAESARWLVDEIDSLTE</sequence>
<evidence type="ECO:0000313" key="2">
    <source>
        <dbReference type="EMBL" id="QJH94886.1"/>
    </source>
</evidence>
<proteinExistence type="predicted"/>
<dbReference type="AlphaFoldDB" id="A0A6H1ZBG3"/>
<protein>
    <submittedName>
        <fullName evidence="1">Uncharacterized protein</fullName>
    </submittedName>
</protein>
<reference evidence="1" key="1">
    <citation type="submission" date="2020-03" db="EMBL/GenBank/DDBJ databases">
        <title>The deep terrestrial virosphere.</title>
        <authorList>
            <person name="Holmfeldt K."/>
            <person name="Nilsson E."/>
            <person name="Simone D."/>
            <person name="Lopez-Fernandez M."/>
            <person name="Wu X."/>
            <person name="de Brujin I."/>
            <person name="Lundin D."/>
            <person name="Andersson A."/>
            <person name="Bertilsson S."/>
            <person name="Dopson M."/>
        </authorList>
    </citation>
    <scope>NUCLEOTIDE SEQUENCE</scope>
    <source>
        <strain evidence="1">TM448A00147</strain>
        <strain evidence="2">TM448B00305</strain>
    </source>
</reference>
<gene>
    <name evidence="1" type="ORF">TM448A00147_0058</name>
    <name evidence="2" type="ORF">TM448B00305_0007</name>
</gene>
<dbReference type="EMBL" id="MT144608">
    <property type="protein sequence ID" value="QJH94886.1"/>
    <property type="molecule type" value="Genomic_DNA"/>
</dbReference>
<name>A0A6H1ZBG3_9ZZZZ</name>